<organism evidence="1 3">
    <name type="scientific">Perkinsus olseni</name>
    <name type="common">Perkinsus atlanticus</name>
    <dbReference type="NCBI Taxonomy" id="32597"/>
    <lineage>
        <taxon>Eukaryota</taxon>
        <taxon>Sar</taxon>
        <taxon>Alveolata</taxon>
        <taxon>Perkinsozoa</taxon>
        <taxon>Perkinsea</taxon>
        <taxon>Perkinsida</taxon>
        <taxon>Perkinsidae</taxon>
        <taxon>Perkinsus</taxon>
    </lineage>
</organism>
<dbReference type="EMBL" id="JABANP010000739">
    <property type="protein sequence ID" value="KAF4679416.1"/>
    <property type="molecule type" value="Genomic_DNA"/>
</dbReference>
<gene>
    <name evidence="2" type="ORF">FOZ60_002284</name>
    <name evidence="1" type="ORF">FOZ60_015079</name>
</gene>
<evidence type="ECO:0000313" key="1">
    <source>
        <dbReference type="EMBL" id="KAF4679416.1"/>
    </source>
</evidence>
<dbReference type="Proteomes" id="UP000541610">
    <property type="component" value="Unassembled WGS sequence"/>
</dbReference>
<reference evidence="1 3" key="1">
    <citation type="submission" date="2020-04" db="EMBL/GenBank/DDBJ databases">
        <title>Perkinsus olseni comparative genomics.</title>
        <authorList>
            <person name="Bogema D.R."/>
        </authorList>
    </citation>
    <scope>NUCLEOTIDE SEQUENCE [LARGE SCALE GENOMIC DNA]</scope>
    <source>
        <strain evidence="1">00978-12</strain>
    </source>
</reference>
<dbReference type="EMBL" id="JABANP010000014">
    <property type="protein sequence ID" value="KAF4696052.1"/>
    <property type="molecule type" value="Genomic_DNA"/>
</dbReference>
<accession>A0A7J6N6L3</accession>
<dbReference type="AlphaFoldDB" id="A0A7J6N6L3"/>
<proteinExistence type="predicted"/>
<comment type="caution">
    <text evidence="1">The sequence shown here is derived from an EMBL/GenBank/DDBJ whole genome shotgun (WGS) entry which is preliminary data.</text>
</comment>
<name>A0A7J6N6L3_PEROL</name>
<evidence type="ECO:0000313" key="2">
    <source>
        <dbReference type="EMBL" id="KAF4696052.1"/>
    </source>
</evidence>
<evidence type="ECO:0000313" key="3">
    <source>
        <dbReference type="Proteomes" id="UP000541610"/>
    </source>
</evidence>
<protein>
    <submittedName>
        <fullName evidence="1">Uncharacterized protein</fullName>
    </submittedName>
</protein>
<sequence length="73" mass="7916">MWSKEEAVGRTYKLVTVRLVPEGGIMEPPLLDGFGEVGELGSPSHYSCALAVRVVLLETVEVVLPECETSDIL</sequence>